<dbReference type="EMBL" id="FNFL01000001">
    <property type="protein sequence ID" value="SDJ83713.1"/>
    <property type="molecule type" value="Genomic_DNA"/>
</dbReference>
<keyword evidence="7" id="KW-1185">Reference proteome</keyword>
<comment type="similarity">
    <text evidence="1">Belongs to the LysR transcriptional regulatory family.</text>
</comment>
<feature type="domain" description="HTH lysR-type" evidence="5">
    <location>
        <begin position="1"/>
        <end position="58"/>
    </location>
</feature>
<dbReference type="PROSITE" id="PS50931">
    <property type="entry name" value="HTH_LYSR"/>
    <property type="match status" value="1"/>
</dbReference>
<dbReference type="InterPro" id="IPR036388">
    <property type="entry name" value="WH-like_DNA-bd_sf"/>
</dbReference>
<gene>
    <name evidence="6" type="ORF">SAMN05216243_1077</name>
</gene>
<dbReference type="AlphaFoldDB" id="A0A1G8WZL3"/>
<proteinExistence type="inferred from homology"/>
<dbReference type="Pfam" id="PF03466">
    <property type="entry name" value="LysR_substrate"/>
    <property type="match status" value="1"/>
</dbReference>
<evidence type="ECO:0000259" key="5">
    <source>
        <dbReference type="PROSITE" id="PS50931"/>
    </source>
</evidence>
<dbReference type="PRINTS" id="PR00039">
    <property type="entry name" value="HTHLYSR"/>
</dbReference>
<evidence type="ECO:0000256" key="2">
    <source>
        <dbReference type="ARBA" id="ARBA00023015"/>
    </source>
</evidence>
<dbReference type="Gene3D" id="3.40.190.10">
    <property type="entry name" value="Periplasmic binding protein-like II"/>
    <property type="match status" value="2"/>
</dbReference>
<accession>A0A1G8WZL3</accession>
<dbReference type="Pfam" id="PF00126">
    <property type="entry name" value="HTH_1"/>
    <property type="match status" value="1"/>
</dbReference>
<dbReference type="GO" id="GO:0000976">
    <property type="term" value="F:transcription cis-regulatory region binding"/>
    <property type="evidence" value="ECO:0007669"/>
    <property type="project" value="TreeGrafter"/>
</dbReference>
<dbReference type="PANTHER" id="PTHR30126:SF100">
    <property type="entry name" value="LYSR-FAMILY TRANSCRIPTIONAL REGULATOR"/>
    <property type="match status" value="1"/>
</dbReference>
<keyword evidence="4" id="KW-0804">Transcription</keyword>
<name>A0A1G8WZL3_9BACI</name>
<dbReference type="SUPFAM" id="SSF53850">
    <property type="entry name" value="Periplasmic binding protein-like II"/>
    <property type="match status" value="1"/>
</dbReference>
<evidence type="ECO:0000313" key="6">
    <source>
        <dbReference type="EMBL" id="SDJ83713.1"/>
    </source>
</evidence>
<dbReference type="InterPro" id="IPR036390">
    <property type="entry name" value="WH_DNA-bd_sf"/>
</dbReference>
<dbReference type="STRING" id="407036.SAMN05216243_1077"/>
<dbReference type="RefSeq" id="WP_093211730.1">
    <property type="nucleotide sequence ID" value="NZ_FNFL01000001.1"/>
</dbReference>
<organism evidence="6 7">
    <name type="scientific">Sediminibacillus albus</name>
    <dbReference type="NCBI Taxonomy" id="407036"/>
    <lineage>
        <taxon>Bacteria</taxon>
        <taxon>Bacillati</taxon>
        <taxon>Bacillota</taxon>
        <taxon>Bacilli</taxon>
        <taxon>Bacillales</taxon>
        <taxon>Bacillaceae</taxon>
        <taxon>Sediminibacillus</taxon>
    </lineage>
</organism>
<evidence type="ECO:0000256" key="4">
    <source>
        <dbReference type="ARBA" id="ARBA00023163"/>
    </source>
</evidence>
<sequence>MELRHLITFQAIVDAGGFKKAADELGYAQSSITSHIKELESELGYPLFDRLGKTITVTQAGRRFLPYASEIINLYAKSKEVIKEADEPVGPLTIGASESLMIYWLPDKIRRFMDKYPKVELTLKSIQYEDLSNQLKKGDIDAAILVETLDWQPRDLTINKILDEELSLVTSAQTSRIATFDTMLVTEYSCSWRPIIETYLKNEKKTLTAKIELPSIEAIKQCVLCGLGAAMLPNFAVRSEIARGTLTEAVIDLDNAIGIYTAVHKDKWRSVNLEAFLAMLT</sequence>
<evidence type="ECO:0000313" key="7">
    <source>
        <dbReference type="Proteomes" id="UP000198694"/>
    </source>
</evidence>
<dbReference type="GO" id="GO:0003700">
    <property type="term" value="F:DNA-binding transcription factor activity"/>
    <property type="evidence" value="ECO:0007669"/>
    <property type="project" value="InterPro"/>
</dbReference>
<reference evidence="6 7" key="1">
    <citation type="submission" date="2016-10" db="EMBL/GenBank/DDBJ databases">
        <authorList>
            <person name="de Groot N.N."/>
        </authorList>
    </citation>
    <scope>NUCLEOTIDE SEQUENCE [LARGE SCALE GENOMIC DNA]</scope>
    <source>
        <strain evidence="6 7">CGMCC 1.6502</strain>
    </source>
</reference>
<keyword evidence="3 6" id="KW-0238">DNA-binding</keyword>
<dbReference type="InterPro" id="IPR005119">
    <property type="entry name" value="LysR_subst-bd"/>
</dbReference>
<protein>
    <submittedName>
        <fullName evidence="6">DNA-binding transcriptional regulator, LysR family</fullName>
    </submittedName>
</protein>
<dbReference type="InterPro" id="IPR000847">
    <property type="entry name" value="LysR_HTH_N"/>
</dbReference>
<dbReference type="OrthoDB" id="9803735at2"/>
<keyword evidence="2" id="KW-0805">Transcription regulation</keyword>
<dbReference type="Proteomes" id="UP000198694">
    <property type="component" value="Unassembled WGS sequence"/>
</dbReference>
<evidence type="ECO:0000256" key="1">
    <source>
        <dbReference type="ARBA" id="ARBA00009437"/>
    </source>
</evidence>
<dbReference type="CDD" id="cd05466">
    <property type="entry name" value="PBP2_LTTR_substrate"/>
    <property type="match status" value="1"/>
</dbReference>
<evidence type="ECO:0000256" key="3">
    <source>
        <dbReference type="ARBA" id="ARBA00023125"/>
    </source>
</evidence>
<dbReference type="Gene3D" id="1.10.10.10">
    <property type="entry name" value="Winged helix-like DNA-binding domain superfamily/Winged helix DNA-binding domain"/>
    <property type="match status" value="1"/>
</dbReference>
<dbReference type="PANTHER" id="PTHR30126">
    <property type="entry name" value="HTH-TYPE TRANSCRIPTIONAL REGULATOR"/>
    <property type="match status" value="1"/>
</dbReference>
<dbReference type="FunFam" id="1.10.10.10:FF:000001">
    <property type="entry name" value="LysR family transcriptional regulator"/>
    <property type="match status" value="1"/>
</dbReference>
<dbReference type="SUPFAM" id="SSF46785">
    <property type="entry name" value="Winged helix' DNA-binding domain"/>
    <property type="match status" value="1"/>
</dbReference>